<gene>
    <name evidence="1" type="ORF">HERI1096_LOCUS6386</name>
</gene>
<dbReference type="EMBL" id="HBHX01011496">
    <property type="protein sequence ID" value="CAE0105728.1"/>
    <property type="molecule type" value="Transcribed_RNA"/>
</dbReference>
<accession>A0A7S3AID4</accession>
<evidence type="ECO:0000313" key="1">
    <source>
        <dbReference type="EMBL" id="CAE0105728.1"/>
    </source>
</evidence>
<sequence length="123" mass="13176">MEQIARMSAADEGSVAERAFDFLSELWLADLQSSTADAQHDASTDRIASAREIDREQTVTRELSLLATRAANGRGGGGGCMPIAEMIGEIFCCFADGGELLARYEVGEAVAMLRLALFRGGMQ</sequence>
<protein>
    <submittedName>
        <fullName evidence="1">Uncharacterized protein</fullName>
    </submittedName>
</protein>
<reference evidence="1" key="1">
    <citation type="submission" date="2021-01" db="EMBL/GenBank/DDBJ databases">
        <authorList>
            <person name="Corre E."/>
            <person name="Pelletier E."/>
            <person name="Niang G."/>
            <person name="Scheremetjew M."/>
            <person name="Finn R."/>
            <person name="Kale V."/>
            <person name="Holt S."/>
            <person name="Cochrane G."/>
            <person name="Meng A."/>
            <person name="Brown T."/>
            <person name="Cohen L."/>
        </authorList>
    </citation>
    <scope>NUCLEOTIDE SEQUENCE</scope>
    <source>
        <strain evidence="1">CCMP281</strain>
    </source>
</reference>
<proteinExistence type="predicted"/>
<name>A0A7S3AID4_9EUKA</name>
<organism evidence="1">
    <name type="scientific">Haptolina ericina</name>
    <dbReference type="NCBI Taxonomy" id="156174"/>
    <lineage>
        <taxon>Eukaryota</taxon>
        <taxon>Haptista</taxon>
        <taxon>Haptophyta</taxon>
        <taxon>Prymnesiophyceae</taxon>
        <taxon>Prymnesiales</taxon>
        <taxon>Prymnesiaceae</taxon>
        <taxon>Haptolina</taxon>
    </lineage>
</organism>
<dbReference type="AlphaFoldDB" id="A0A7S3AID4"/>